<proteinExistence type="predicted"/>
<protein>
    <submittedName>
        <fullName evidence="2">Uncharacterized protein YbjT (DUF2867 family)</fullName>
    </submittedName>
</protein>
<name>A0ABU1ZYF1_9CORY</name>
<dbReference type="InterPro" id="IPR016040">
    <property type="entry name" value="NAD(P)-bd_dom"/>
</dbReference>
<dbReference type="RefSeq" id="WP_290195050.1">
    <property type="nucleotide sequence ID" value="NZ_CP047654.1"/>
</dbReference>
<dbReference type="InterPro" id="IPR051783">
    <property type="entry name" value="NAD(P)-dependent_oxidoreduct"/>
</dbReference>
<dbReference type="InterPro" id="IPR036291">
    <property type="entry name" value="NAD(P)-bd_dom_sf"/>
</dbReference>
<evidence type="ECO:0000313" key="3">
    <source>
        <dbReference type="Proteomes" id="UP001180840"/>
    </source>
</evidence>
<evidence type="ECO:0000259" key="1">
    <source>
        <dbReference type="Pfam" id="PF13460"/>
    </source>
</evidence>
<dbReference type="Pfam" id="PF13460">
    <property type="entry name" value="NAD_binding_10"/>
    <property type="match status" value="1"/>
</dbReference>
<dbReference type="EMBL" id="JAVDXZ010000001">
    <property type="protein sequence ID" value="MDR7329875.1"/>
    <property type="molecule type" value="Genomic_DNA"/>
</dbReference>
<dbReference type="SUPFAM" id="SSF51735">
    <property type="entry name" value="NAD(P)-binding Rossmann-fold domains"/>
    <property type="match status" value="1"/>
</dbReference>
<dbReference type="Gene3D" id="3.40.50.720">
    <property type="entry name" value="NAD(P)-binding Rossmann-like Domain"/>
    <property type="match status" value="1"/>
</dbReference>
<dbReference type="PANTHER" id="PTHR48079:SF6">
    <property type="entry name" value="NAD(P)-BINDING DOMAIN-CONTAINING PROTEIN-RELATED"/>
    <property type="match status" value="1"/>
</dbReference>
<accession>A0ABU1ZYF1</accession>
<dbReference type="PANTHER" id="PTHR48079">
    <property type="entry name" value="PROTEIN YEEZ"/>
    <property type="match status" value="1"/>
</dbReference>
<sequence length="466" mass="48814">MTSPTTGQPRRALVTGATGYVGSQVAAALLEDGWAVRALSRSRAKAEAMAYADAIVPEGETAGAGQLEVVEGDASEREDVARALADVDVAWYLLHSMSGGDFVAAEREMAQTFAEEAAAADVDRIVYLGGLHPAGEELSDHLRSRVEVGEILLNSGVPTAALQAGVVLGDGSSSFTLLRHLSERLPGAIGPIWIGNSITPIAARDAVHFLVAAADLDPGLNRTFDVGGPDTLSYAEMMQRYSRAVGLPPHPIVIAPVATPHLATHWMALITPIGPGLLEPLLGSLLHDTVVKERDLEALVGVPEGGLLSFEEAVRAATADIDTRRWVRLFGTVAGLVAAGALTETALERRSGARPGRLRLAARAGLSFDLAWQTSLVIGDLVEKDRNNDLPAYASLGALAVALQAVRPLAQAPGRPRWLGLLAGAGAALSLGEVVRHTWAHRSQRGVLLTPVAAVAAGELVGAWRR</sequence>
<evidence type="ECO:0000313" key="2">
    <source>
        <dbReference type="EMBL" id="MDR7329875.1"/>
    </source>
</evidence>
<feature type="domain" description="NAD(P)-binding" evidence="1">
    <location>
        <begin position="16"/>
        <end position="132"/>
    </location>
</feature>
<dbReference type="Proteomes" id="UP001180840">
    <property type="component" value="Unassembled WGS sequence"/>
</dbReference>
<comment type="caution">
    <text evidence="2">The sequence shown here is derived from an EMBL/GenBank/DDBJ whole genome shotgun (WGS) entry which is preliminary data.</text>
</comment>
<gene>
    <name evidence="2" type="ORF">J2S39_001551</name>
</gene>
<keyword evidence="3" id="KW-1185">Reference proteome</keyword>
<organism evidence="2 3">
    <name type="scientific">Corynebacterium guangdongense</name>
    <dbReference type="NCBI Taxonomy" id="1783348"/>
    <lineage>
        <taxon>Bacteria</taxon>
        <taxon>Bacillati</taxon>
        <taxon>Actinomycetota</taxon>
        <taxon>Actinomycetes</taxon>
        <taxon>Mycobacteriales</taxon>
        <taxon>Corynebacteriaceae</taxon>
        <taxon>Corynebacterium</taxon>
    </lineage>
</organism>
<reference evidence="2" key="1">
    <citation type="submission" date="2023-07" db="EMBL/GenBank/DDBJ databases">
        <title>Sequencing the genomes of 1000 actinobacteria strains.</title>
        <authorList>
            <person name="Klenk H.-P."/>
        </authorList>
    </citation>
    <scope>NUCLEOTIDE SEQUENCE</scope>
    <source>
        <strain evidence="2">DSM 107476</strain>
    </source>
</reference>